<dbReference type="EMBL" id="PCXO01000005">
    <property type="protein sequence ID" value="PIR41516.1"/>
    <property type="molecule type" value="Genomic_DNA"/>
</dbReference>
<sequence length="188" mass="21639">MLTMNDLKPGTYFVFEGDPYEVLTSQHVKMQQRRPVMQTRIKNLKTGKVLDRNFQSSDNFEEAELAKKEVRFLYSRRGEYWFAEKSDPRKRFFLPEEFLDDSRIFIKENSLVTALEFNAKIISLEIPVKVDLKVTQAPPAVKGNTATGGTKQVTLETGAEINVPLFVDVGDVIRVNTRTKEYNERVQA</sequence>
<dbReference type="PROSITE" id="PS01275">
    <property type="entry name" value="EFP"/>
    <property type="match status" value="1"/>
</dbReference>
<comment type="pathway">
    <text evidence="2 7">Protein biosynthesis; polypeptide chain elongation.</text>
</comment>
<evidence type="ECO:0000313" key="9">
    <source>
        <dbReference type="EMBL" id="PIR41516.1"/>
    </source>
</evidence>
<dbReference type="SUPFAM" id="SSF50104">
    <property type="entry name" value="Translation proteins SH3-like domain"/>
    <property type="match status" value="1"/>
</dbReference>
<comment type="caution">
    <text evidence="9">The sequence shown here is derived from an EMBL/GenBank/DDBJ whole genome shotgun (WGS) entry which is preliminary data.</text>
</comment>
<dbReference type="InterPro" id="IPR015365">
    <property type="entry name" value="Elong-fact-P_C"/>
</dbReference>
<evidence type="ECO:0000256" key="2">
    <source>
        <dbReference type="ARBA" id="ARBA00004815"/>
    </source>
</evidence>
<dbReference type="InterPro" id="IPR020599">
    <property type="entry name" value="Transl_elong_fac_P/YeiP"/>
</dbReference>
<keyword evidence="6 7" id="KW-0648">Protein biosynthesis</keyword>
<dbReference type="PIRSF" id="PIRSF005901">
    <property type="entry name" value="EF-P"/>
    <property type="match status" value="1"/>
</dbReference>
<gene>
    <name evidence="7" type="primary">efp</name>
    <name evidence="9" type="ORF">COV31_01435</name>
</gene>
<dbReference type="Pfam" id="PF08207">
    <property type="entry name" value="EFP_N"/>
    <property type="match status" value="1"/>
</dbReference>
<dbReference type="AlphaFoldDB" id="A0A2H0R5A9"/>
<dbReference type="InterPro" id="IPR011768">
    <property type="entry name" value="Transl_elongation_fac_P"/>
</dbReference>
<name>A0A2H0R5A9_9BACT</name>
<dbReference type="Gene3D" id="2.40.50.140">
    <property type="entry name" value="Nucleic acid-binding proteins"/>
    <property type="match status" value="2"/>
</dbReference>
<organism evidence="9 10">
    <name type="scientific">Candidatus Yanofskybacteria bacterium CG10_big_fil_rev_8_21_14_0_10_46_23</name>
    <dbReference type="NCBI Taxonomy" id="1975098"/>
    <lineage>
        <taxon>Bacteria</taxon>
        <taxon>Candidatus Yanofskyibacteriota</taxon>
    </lineage>
</organism>
<comment type="subcellular location">
    <subcellularLocation>
        <location evidence="1 7">Cytoplasm</location>
    </subcellularLocation>
</comment>
<dbReference type="FunFam" id="2.30.30.30:FF:000003">
    <property type="entry name" value="Elongation factor P"/>
    <property type="match status" value="1"/>
</dbReference>
<evidence type="ECO:0000256" key="4">
    <source>
        <dbReference type="ARBA" id="ARBA00022490"/>
    </source>
</evidence>
<dbReference type="InterPro" id="IPR008991">
    <property type="entry name" value="Translation_prot_SH3-like_sf"/>
</dbReference>
<dbReference type="NCBIfam" id="NF001810">
    <property type="entry name" value="PRK00529.1"/>
    <property type="match status" value="1"/>
</dbReference>
<dbReference type="Pfam" id="PF09285">
    <property type="entry name" value="Elong-fact-P_C"/>
    <property type="match status" value="1"/>
</dbReference>
<dbReference type="InterPro" id="IPR013185">
    <property type="entry name" value="Transl_elong_KOW-like"/>
</dbReference>
<evidence type="ECO:0000256" key="7">
    <source>
        <dbReference type="HAMAP-Rule" id="MF_00141"/>
    </source>
</evidence>
<dbReference type="PANTHER" id="PTHR30053:SF12">
    <property type="entry name" value="ELONGATION FACTOR P (EF-P) FAMILY PROTEIN"/>
    <property type="match status" value="1"/>
</dbReference>
<dbReference type="CDD" id="cd05794">
    <property type="entry name" value="S1_EF-P_repeat_2"/>
    <property type="match status" value="1"/>
</dbReference>
<keyword evidence="5 7" id="KW-0251">Elongation factor</keyword>
<dbReference type="InterPro" id="IPR013852">
    <property type="entry name" value="Transl_elong_P/YeiP_CS"/>
</dbReference>
<dbReference type="FunFam" id="2.40.50.140:FF:000004">
    <property type="entry name" value="Elongation factor P"/>
    <property type="match status" value="1"/>
</dbReference>
<dbReference type="GO" id="GO:0003746">
    <property type="term" value="F:translation elongation factor activity"/>
    <property type="evidence" value="ECO:0007669"/>
    <property type="project" value="UniProtKB-UniRule"/>
</dbReference>
<dbReference type="PANTHER" id="PTHR30053">
    <property type="entry name" value="ELONGATION FACTOR P"/>
    <property type="match status" value="1"/>
</dbReference>
<dbReference type="InterPro" id="IPR014722">
    <property type="entry name" value="Rib_uL2_dom2"/>
</dbReference>
<dbReference type="Proteomes" id="UP000230232">
    <property type="component" value="Unassembled WGS sequence"/>
</dbReference>
<dbReference type="GO" id="GO:0043043">
    <property type="term" value="P:peptide biosynthetic process"/>
    <property type="evidence" value="ECO:0007669"/>
    <property type="project" value="InterPro"/>
</dbReference>
<dbReference type="UniPathway" id="UPA00345"/>
<comment type="function">
    <text evidence="7">Involved in peptide bond synthesis. Stimulates efficient translation and peptide-bond synthesis on native or reconstituted 70S ribosomes in vitro. Probably functions indirectly by altering the affinity of the ribosome for aminoacyl-tRNA, thus increasing their reactivity as acceptors for peptidyl transferase.</text>
</comment>
<comment type="similarity">
    <text evidence="3 7">Belongs to the elongation factor P family.</text>
</comment>
<evidence type="ECO:0000256" key="3">
    <source>
        <dbReference type="ARBA" id="ARBA00009479"/>
    </source>
</evidence>
<evidence type="ECO:0000256" key="1">
    <source>
        <dbReference type="ARBA" id="ARBA00004496"/>
    </source>
</evidence>
<evidence type="ECO:0000259" key="8">
    <source>
        <dbReference type="SMART" id="SM00841"/>
    </source>
</evidence>
<dbReference type="SMART" id="SM00841">
    <property type="entry name" value="Elong-fact-P_C"/>
    <property type="match status" value="1"/>
</dbReference>
<dbReference type="HAMAP" id="MF_00141">
    <property type="entry name" value="EF_P"/>
    <property type="match status" value="1"/>
</dbReference>
<proteinExistence type="inferred from homology"/>
<dbReference type="SUPFAM" id="SSF50249">
    <property type="entry name" value="Nucleic acid-binding proteins"/>
    <property type="match status" value="1"/>
</dbReference>
<accession>A0A2H0R5A9</accession>
<dbReference type="InterPro" id="IPR012340">
    <property type="entry name" value="NA-bd_OB-fold"/>
</dbReference>
<reference evidence="9 10" key="1">
    <citation type="submission" date="2017-09" db="EMBL/GenBank/DDBJ databases">
        <title>Depth-based differentiation of microbial function through sediment-hosted aquifers and enrichment of novel symbionts in the deep terrestrial subsurface.</title>
        <authorList>
            <person name="Probst A.J."/>
            <person name="Ladd B."/>
            <person name="Jarett J.K."/>
            <person name="Geller-Mcgrath D.E."/>
            <person name="Sieber C.M."/>
            <person name="Emerson J.B."/>
            <person name="Anantharaman K."/>
            <person name="Thomas B.C."/>
            <person name="Malmstrom R."/>
            <person name="Stieglmeier M."/>
            <person name="Klingl A."/>
            <person name="Woyke T."/>
            <person name="Ryan C.M."/>
            <person name="Banfield J.F."/>
        </authorList>
    </citation>
    <scope>NUCLEOTIDE SEQUENCE [LARGE SCALE GENOMIC DNA]</scope>
    <source>
        <strain evidence="9">CG10_big_fil_rev_8_21_14_0_10_46_23</strain>
    </source>
</reference>
<evidence type="ECO:0000313" key="10">
    <source>
        <dbReference type="Proteomes" id="UP000230232"/>
    </source>
</evidence>
<evidence type="ECO:0000256" key="5">
    <source>
        <dbReference type="ARBA" id="ARBA00022768"/>
    </source>
</evidence>
<dbReference type="GO" id="GO:0005829">
    <property type="term" value="C:cytosol"/>
    <property type="evidence" value="ECO:0007669"/>
    <property type="project" value="UniProtKB-ARBA"/>
</dbReference>
<dbReference type="Gene3D" id="2.30.30.30">
    <property type="match status" value="1"/>
</dbReference>
<protein>
    <recommendedName>
        <fullName evidence="7">Elongation factor P</fullName>
        <shortName evidence="7">EF-P</shortName>
    </recommendedName>
</protein>
<feature type="domain" description="Elongation factor P C-terminal" evidence="8">
    <location>
        <begin position="130"/>
        <end position="185"/>
    </location>
</feature>
<evidence type="ECO:0000256" key="6">
    <source>
        <dbReference type="ARBA" id="ARBA00022917"/>
    </source>
</evidence>
<keyword evidence="4 7" id="KW-0963">Cytoplasm</keyword>